<dbReference type="InterPro" id="IPR007014">
    <property type="entry name" value="FUN14"/>
</dbReference>
<evidence type="ECO:0000256" key="6">
    <source>
        <dbReference type="SAM" id="MobiDB-lite"/>
    </source>
</evidence>
<dbReference type="EMBL" id="HBGH01002288">
    <property type="protein sequence ID" value="CAD9225646.1"/>
    <property type="molecule type" value="Transcribed_RNA"/>
</dbReference>
<dbReference type="InterPro" id="IPR018247">
    <property type="entry name" value="EF_Hand_1_Ca_BS"/>
</dbReference>
<dbReference type="GO" id="GO:0005741">
    <property type="term" value="C:mitochondrial outer membrane"/>
    <property type="evidence" value="ECO:0007669"/>
    <property type="project" value="TreeGrafter"/>
</dbReference>
<organism evidence="7">
    <name type="scientific">Compsopogon caeruleus</name>
    <dbReference type="NCBI Taxonomy" id="31354"/>
    <lineage>
        <taxon>Eukaryota</taxon>
        <taxon>Rhodophyta</taxon>
        <taxon>Compsopogonophyceae</taxon>
        <taxon>Compsopogonales</taxon>
        <taxon>Compsopogonaceae</taxon>
        <taxon>Compsopogon</taxon>
    </lineage>
</organism>
<gene>
    <name evidence="7" type="ORF">CCAE0312_LOCUS1233</name>
</gene>
<evidence type="ECO:0000256" key="5">
    <source>
        <dbReference type="ARBA" id="ARBA00023136"/>
    </source>
</evidence>
<keyword evidence="3" id="KW-0812">Transmembrane</keyword>
<dbReference type="PROSITE" id="PS00018">
    <property type="entry name" value="EF_HAND_1"/>
    <property type="match status" value="1"/>
</dbReference>
<evidence type="ECO:0000256" key="1">
    <source>
        <dbReference type="ARBA" id="ARBA00004370"/>
    </source>
</evidence>
<feature type="region of interest" description="Disordered" evidence="6">
    <location>
        <begin position="228"/>
        <end position="248"/>
    </location>
</feature>
<evidence type="ECO:0000313" key="7">
    <source>
        <dbReference type="EMBL" id="CAD9225646.1"/>
    </source>
</evidence>
<evidence type="ECO:0000256" key="4">
    <source>
        <dbReference type="ARBA" id="ARBA00022989"/>
    </source>
</evidence>
<dbReference type="AlphaFoldDB" id="A0A7S1T746"/>
<evidence type="ECO:0000256" key="3">
    <source>
        <dbReference type="ARBA" id="ARBA00022692"/>
    </source>
</evidence>
<sequence>MGSVTGGEWSKEDVGVAVVQLSAGSLAGWAAGYALKTVGRVAAFAVGTGFIFVQGLAYSGYIHVDWGKIEKDYVRALDLDADGKVTNQDMMIMLERASAVMRYNVPSGVGFTLGMLQGMGAAASTLGKAAVVYGIGSRVILPRAAMAGAAGASTVGVPAFVVGMQERLGLKRISDDEMFQQALVAADPRELHSMRSSLEAKFRLSSPGEREDVQRKLAELTAKMEEKGLIHKEEPEAQRPKRWWKLRG</sequence>
<dbReference type="PANTHER" id="PTHR21346:SF0">
    <property type="entry name" value="RE45833P"/>
    <property type="match status" value="1"/>
</dbReference>
<evidence type="ECO:0008006" key="8">
    <source>
        <dbReference type="Google" id="ProtNLM"/>
    </source>
</evidence>
<comment type="subcellular location">
    <subcellularLocation>
        <location evidence="1">Membrane</location>
    </subcellularLocation>
</comment>
<accession>A0A7S1T746</accession>
<evidence type="ECO:0000256" key="2">
    <source>
        <dbReference type="ARBA" id="ARBA00009160"/>
    </source>
</evidence>
<comment type="similarity">
    <text evidence="2">Belongs to the FUN14 family.</text>
</comment>
<dbReference type="GO" id="GO:0000422">
    <property type="term" value="P:autophagy of mitochondrion"/>
    <property type="evidence" value="ECO:0007669"/>
    <property type="project" value="TreeGrafter"/>
</dbReference>
<feature type="compositionally biased region" description="Basic and acidic residues" evidence="6">
    <location>
        <begin position="228"/>
        <end position="239"/>
    </location>
</feature>
<proteinExistence type="inferred from homology"/>
<name>A0A7S1T746_9RHOD</name>
<dbReference type="Pfam" id="PF04930">
    <property type="entry name" value="FUN14"/>
    <property type="match status" value="1"/>
</dbReference>
<keyword evidence="4" id="KW-1133">Transmembrane helix</keyword>
<keyword evidence="5" id="KW-0472">Membrane</keyword>
<protein>
    <recommendedName>
        <fullName evidence="8">EF-hand domain-containing protein</fullName>
    </recommendedName>
</protein>
<dbReference type="PANTHER" id="PTHR21346">
    <property type="entry name" value="FUN14 DOMAIN CONTAINING"/>
    <property type="match status" value="1"/>
</dbReference>
<reference evidence="7" key="1">
    <citation type="submission" date="2021-01" db="EMBL/GenBank/DDBJ databases">
        <authorList>
            <person name="Corre E."/>
            <person name="Pelletier E."/>
            <person name="Niang G."/>
            <person name="Scheremetjew M."/>
            <person name="Finn R."/>
            <person name="Kale V."/>
            <person name="Holt S."/>
            <person name="Cochrane G."/>
            <person name="Meng A."/>
            <person name="Brown T."/>
            <person name="Cohen L."/>
        </authorList>
    </citation>
    <scope>NUCLEOTIDE SEQUENCE</scope>
    <source>
        <strain evidence="7">SAG 36.94</strain>
    </source>
</reference>